<dbReference type="InterPro" id="IPR050250">
    <property type="entry name" value="Macrolide_Exporter_MacB"/>
</dbReference>
<dbReference type="EMBL" id="CP121196">
    <property type="protein sequence ID" value="XBH15690.1"/>
    <property type="molecule type" value="Genomic_DNA"/>
</dbReference>
<reference evidence="10" key="1">
    <citation type="submission" date="2023-03" db="EMBL/GenBank/DDBJ databases">
        <title>Edaphobacter sp.</title>
        <authorList>
            <person name="Huber K.J."/>
            <person name="Papendorf J."/>
            <person name="Pilke C."/>
            <person name="Bunk B."/>
            <person name="Sproeer C."/>
            <person name="Pester M."/>
        </authorList>
    </citation>
    <scope>NUCLEOTIDE SEQUENCE</scope>
    <source>
        <strain evidence="10">DSM 110680</strain>
    </source>
</reference>
<evidence type="ECO:0000313" key="10">
    <source>
        <dbReference type="EMBL" id="XBH15690.1"/>
    </source>
</evidence>
<dbReference type="InterPro" id="IPR003838">
    <property type="entry name" value="ABC3_permease_C"/>
</dbReference>
<evidence type="ECO:0000256" key="4">
    <source>
        <dbReference type="ARBA" id="ARBA00022989"/>
    </source>
</evidence>
<comment type="subcellular location">
    <subcellularLocation>
        <location evidence="1">Cell membrane</location>
        <topology evidence="1">Multi-pass membrane protein</topology>
    </subcellularLocation>
</comment>
<gene>
    <name evidence="10" type="ORF">P8935_14035</name>
</gene>
<feature type="domain" description="ABC3 transporter permease C-terminal" evidence="8">
    <location>
        <begin position="762"/>
        <end position="874"/>
    </location>
</feature>
<organism evidence="10">
    <name type="scientific">Telmatobacter sp. DSM 110680</name>
    <dbReference type="NCBI Taxonomy" id="3036704"/>
    <lineage>
        <taxon>Bacteria</taxon>
        <taxon>Pseudomonadati</taxon>
        <taxon>Acidobacteriota</taxon>
        <taxon>Terriglobia</taxon>
        <taxon>Terriglobales</taxon>
        <taxon>Acidobacteriaceae</taxon>
        <taxon>Telmatobacter</taxon>
    </lineage>
</organism>
<feature type="transmembrane region" description="Helical" evidence="7">
    <location>
        <begin position="400"/>
        <end position="425"/>
    </location>
</feature>
<proteinExistence type="inferred from homology"/>
<evidence type="ECO:0000256" key="3">
    <source>
        <dbReference type="ARBA" id="ARBA00022692"/>
    </source>
</evidence>
<evidence type="ECO:0000256" key="1">
    <source>
        <dbReference type="ARBA" id="ARBA00004651"/>
    </source>
</evidence>
<dbReference type="InterPro" id="IPR025857">
    <property type="entry name" value="MacB_PCD"/>
</dbReference>
<evidence type="ECO:0000256" key="7">
    <source>
        <dbReference type="SAM" id="Phobius"/>
    </source>
</evidence>
<evidence type="ECO:0000259" key="9">
    <source>
        <dbReference type="Pfam" id="PF12704"/>
    </source>
</evidence>
<feature type="transmembrane region" description="Helical" evidence="7">
    <location>
        <begin position="757"/>
        <end position="782"/>
    </location>
</feature>
<dbReference type="NCBIfam" id="NF038403">
    <property type="entry name" value="perm_prefix_1"/>
    <property type="match status" value="1"/>
</dbReference>
<dbReference type="RefSeq" id="WP_348260924.1">
    <property type="nucleotide sequence ID" value="NZ_CP121196.1"/>
</dbReference>
<sequence length="881" mass="95374">MNPFTLFANKLSILFRRTRFRSELDEEMAFHRDQAEKDFIATGMPPQQAHTAAARQFGNATYLREQSHNLVTFRWETVAQDLRFALRQLRHNFGFALTAVFILALGMGVSVAIFSFVDAALIQPLPYIAPNRLMDVAENSSMFPRSNLSRADYEDWNRLNHSFSSLEAYGGTGYLLRTASGSEPVPAARVTSGFFRTLGVKLELGRDFRTGEDNPGGAKIVILTHGAWLRRFGGSTDIIGHSITLDGAAYTVVGILPRTFEFAPRAAAEFYVPLLDKNGCEQRRSCHNLFGVGRLRDGVTPQAAFQEMRAIAAQLEIQFPGSNKGQGAVVQPLSKIIIGPVRPVLLTLLAASGLLLLIASVNVASLLLVRSESRRREVAIRGALGATSARLSRQFVTEGLLLASAGCLAGLLVSNWAIAILKSLVPKSMADNLPFLSRVGFQTHAALFAASIAILTTGLMALTPILRLSFQDIREGLGEGGRSAAGRFWQRMGANLVVLELAVAVILLVGAGLLGKSFYRLLHVNLGIDPTHLATLQMAAPENSYPKPEQKVALFREITRRLSALPGVESVGITSDLPIQCNCDTDWIRIVGKPFHGEHNEVDERDVSPAYLPTLKARLIRGRLFAEDDDSSRSQKIVINEALAQKYFPGEDPIGKKVANGDLDPKSVREIIGVVANVREGGLDDDLWPTEYQAMYYSPGTFVAIAVRTAGDEKAVLPELIKTLHQLDPNLGTYGEITMTDQINSTQSALIHRFSTWLVGGFAIIALVLGVVGLYGVIAYSVSQRTREIGVRMALGAQRSTVYKMVMRQAGWLTLAGIGIGLGCAVGASMAMGKLLFGVQAWDAATLAAVAVVLGTASLAASFLPAHRAASVNPTEALRAE</sequence>
<dbReference type="PANTHER" id="PTHR30572:SF4">
    <property type="entry name" value="ABC TRANSPORTER PERMEASE YTRF"/>
    <property type="match status" value="1"/>
</dbReference>
<feature type="transmembrane region" description="Helical" evidence="7">
    <location>
        <begin position="445"/>
        <end position="466"/>
    </location>
</feature>
<feature type="transmembrane region" description="Helical" evidence="7">
    <location>
        <begin position="844"/>
        <end position="864"/>
    </location>
</feature>
<keyword evidence="5 7" id="KW-0472">Membrane</keyword>
<dbReference type="NCBIfam" id="TIGR03434">
    <property type="entry name" value="ADOP"/>
    <property type="match status" value="1"/>
</dbReference>
<feature type="domain" description="ABC3 transporter permease C-terminal" evidence="8">
    <location>
        <begin position="351"/>
        <end position="471"/>
    </location>
</feature>
<feature type="domain" description="MacB-like periplasmic core" evidence="9">
    <location>
        <begin position="498"/>
        <end position="712"/>
    </location>
</feature>
<evidence type="ECO:0000256" key="6">
    <source>
        <dbReference type="ARBA" id="ARBA00038076"/>
    </source>
</evidence>
<dbReference type="AlphaFoldDB" id="A0AAU7DED2"/>
<dbReference type="Pfam" id="PF02687">
    <property type="entry name" value="FtsX"/>
    <property type="match status" value="2"/>
</dbReference>
<keyword evidence="4 7" id="KW-1133">Transmembrane helix</keyword>
<feature type="domain" description="MacB-like periplasmic core" evidence="9">
    <location>
        <begin position="98"/>
        <end position="310"/>
    </location>
</feature>
<dbReference type="InterPro" id="IPR017800">
    <property type="entry name" value="ADOP"/>
</dbReference>
<feature type="transmembrane region" description="Helical" evidence="7">
    <location>
        <begin position="810"/>
        <end position="832"/>
    </location>
</feature>
<protein>
    <submittedName>
        <fullName evidence="10">ABC transporter permease</fullName>
    </submittedName>
</protein>
<keyword evidence="3 7" id="KW-0812">Transmembrane</keyword>
<dbReference type="GO" id="GO:0005886">
    <property type="term" value="C:plasma membrane"/>
    <property type="evidence" value="ECO:0007669"/>
    <property type="project" value="UniProtKB-SubCell"/>
</dbReference>
<feature type="transmembrane region" description="Helical" evidence="7">
    <location>
        <begin position="93"/>
        <end position="117"/>
    </location>
</feature>
<comment type="similarity">
    <text evidence="6">Belongs to the ABC-4 integral membrane protein family.</text>
</comment>
<dbReference type="InterPro" id="IPR047928">
    <property type="entry name" value="Perm_prefix_1"/>
</dbReference>
<dbReference type="GO" id="GO:0022857">
    <property type="term" value="F:transmembrane transporter activity"/>
    <property type="evidence" value="ECO:0007669"/>
    <property type="project" value="TreeGrafter"/>
</dbReference>
<name>A0AAU7DED2_9BACT</name>
<dbReference type="Pfam" id="PF12704">
    <property type="entry name" value="MacB_PCD"/>
    <property type="match status" value="2"/>
</dbReference>
<accession>A0AAU7DED2</accession>
<evidence type="ECO:0000256" key="5">
    <source>
        <dbReference type="ARBA" id="ARBA00023136"/>
    </source>
</evidence>
<feature type="transmembrane region" description="Helical" evidence="7">
    <location>
        <begin position="344"/>
        <end position="369"/>
    </location>
</feature>
<evidence type="ECO:0000259" key="8">
    <source>
        <dbReference type="Pfam" id="PF02687"/>
    </source>
</evidence>
<feature type="transmembrane region" description="Helical" evidence="7">
    <location>
        <begin position="496"/>
        <end position="515"/>
    </location>
</feature>
<keyword evidence="2" id="KW-1003">Cell membrane</keyword>
<dbReference type="PANTHER" id="PTHR30572">
    <property type="entry name" value="MEMBRANE COMPONENT OF TRANSPORTER-RELATED"/>
    <property type="match status" value="1"/>
</dbReference>
<evidence type="ECO:0000256" key="2">
    <source>
        <dbReference type="ARBA" id="ARBA00022475"/>
    </source>
</evidence>